<keyword evidence="3" id="KW-1185">Reference proteome</keyword>
<gene>
    <name evidence="2" type="ORF">GCM10022222_56900</name>
</gene>
<reference evidence="3" key="1">
    <citation type="journal article" date="2019" name="Int. J. Syst. Evol. Microbiol.">
        <title>The Global Catalogue of Microorganisms (GCM) 10K type strain sequencing project: providing services to taxonomists for standard genome sequencing and annotation.</title>
        <authorList>
            <consortium name="The Broad Institute Genomics Platform"/>
            <consortium name="The Broad Institute Genome Sequencing Center for Infectious Disease"/>
            <person name="Wu L."/>
            <person name="Ma J."/>
        </authorList>
    </citation>
    <scope>NUCLEOTIDE SEQUENCE [LARGE SCALE GENOMIC DNA]</scope>
    <source>
        <strain evidence="3">JCM 16898</strain>
    </source>
</reference>
<evidence type="ECO:0000256" key="1">
    <source>
        <dbReference type="SAM" id="Phobius"/>
    </source>
</evidence>
<protein>
    <submittedName>
        <fullName evidence="2">Uncharacterized protein</fullName>
    </submittedName>
</protein>
<evidence type="ECO:0000313" key="3">
    <source>
        <dbReference type="Proteomes" id="UP001500689"/>
    </source>
</evidence>
<keyword evidence="1" id="KW-1133">Transmembrane helix</keyword>
<keyword evidence="1" id="KW-0472">Membrane</keyword>
<feature type="transmembrane region" description="Helical" evidence="1">
    <location>
        <begin position="6"/>
        <end position="24"/>
    </location>
</feature>
<dbReference type="Proteomes" id="UP001500689">
    <property type="component" value="Unassembled WGS sequence"/>
</dbReference>
<sequence>MGITATMWFALATPVVLMVAAVLMERFERYCDQDSVPARVQVKVPEPRAEARGVSFGAVVLRH</sequence>
<proteinExistence type="predicted"/>
<dbReference type="EMBL" id="BAAAZN010000013">
    <property type="protein sequence ID" value="GAA3565711.1"/>
    <property type="molecule type" value="Genomic_DNA"/>
</dbReference>
<keyword evidence="1" id="KW-0812">Transmembrane</keyword>
<evidence type="ECO:0000313" key="2">
    <source>
        <dbReference type="EMBL" id="GAA3565711.1"/>
    </source>
</evidence>
<organism evidence="2 3">
    <name type="scientific">Amycolatopsis ultiminotia</name>
    <dbReference type="NCBI Taxonomy" id="543629"/>
    <lineage>
        <taxon>Bacteria</taxon>
        <taxon>Bacillati</taxon>
        <taxon>Actinomycetota</taxon>
        <taxon>Actinomycetes</taxon>
        <taxon>Pseudonocardiales</taxon>
        <taxon>Pseudonocardiaceae</taxon>
        <taxon>Amycolatopsis</taxon>
    </lineage>
</organism>
<comment type="caution">
    <text evidence="2">The sequence shown here is derived from an EMBL/GenBank/DDBJ whole genome shotgun (WGS) entry which is preliminary data.</text>
</comment>
<name>A0ABP6XIB1_9PSEU</name>
<accession>A0ABP6XIB1</accession>